<dbReference type="PRINTS" id="PR00625">
    <property type="entry name" value="JDOMAIN"/>
</dbReference>
<dbReference type="GO" id="GO:0005783">
    <property type="term" value="C:endoplasmic reticulum"/>
    <property type="evidence" value="ECO:0007669"/>
    <property type="project" value="TreeGrafter"/>
</dbReference>
<protein>
    <recommendedName>
        <fullName evidence="4">J domain-containing protein</fullName>
    </recommendedName>
</protein>
<comment type="caution">
    <text evidence="5">The sequence shown here is derived from an EMBL/GenBank/DDBJ whole genome shotgun (WGS) entry which is preliminary data.</text>
</comment>
<evidence type="ECO:0000256" key="3">
    <source>
        <dbReference type="SAM" id="Phobius"/>
    </source>
</evidence>
<feature type="domain" description="J" evidence="4">
    <location>
        <begin position="7"/>
        <end position="74"/>
    </location>
</feature>
<keyword evidence="3" id="KW-0812">Transmembrane</keyword>
<dbReference type="CDD" id="cd06257">
    <property type="entry name" value="DnaJ"/>
    <property type="match status" value="1"/>
</dbReference>
<sequence length="380" mass="43076">MDRNTVRLYTVLGVPKTSSQDEIKKAYRRLALRYHPDRVNVAEVPDHENRFREIAAAYEILGDPEKRRFYDRLGMMGVKMSDSDLGAQILEFESMIMWSFLFFSAAIILLIVFLSFLVMRVDGKVDWNYNIVFTPLWTLDGLVLITVSWAIVSLCAKADTVDDNNGDIDDTEEDREIRERQRRDQATGKRMMRVVQIAVLCAVLLFMVPITVFETFIAKKLNDPTSLTALKVFIPYLVLESCILFISYIIALVTLMKSEATSPLAKLAIIFAGTWSSKIRMAQAVLIMLRVDDKITWSWFVVFTPLYLVGLKYFIELIAGFIASSRIEAENNEEAATESNSPHVRAVSPTIRRITENAETSSISSTSSTRQLIPSAQPQS</sequence>
<dbReference type="InterPro" id="IPR018253">
    <property type="entry name" value="DnaJ_domain_CS"/>
</dbReference>
<accession>A0A9P6FUJ2</accession>
<dbReference type="InterPro" id="IPR019396">
    <property type="entry name" value="TM_Fragile-X-F-assoc"/>
</dbReference>
<feature type="transmembrane region" description="Helical" evidence="3">
    <location>
        <begin position="131"/>
        <end position="152"/>
    </location>
</feature>
<dbReference type="PANTHER" id="PTHR44360:SF1">
    <property type="entry name" value="DNAJ HOMOLOG SUBFAMILY B MEMBER 9"/>
    <property type="match status" value="1"/>
</dbReference>
<dbReference type="Gene3D" id="1.10.287.110">
    <property type="entry name" value="DnaJ domain"/>
    <property type="match status" value="1"/>
</dbReference>
<evidence type="ECO:0000259" key="4">
    <source>
        <dbReference type="PROSITE" id="PS50076"/>
    </source>
</evidence>
<feature type="transmembrane region" description="Helical" evidence="3">
    <location>
        <begin position="295"/>
        <end position="315"/>
    </location>
</feature>
<gene>
    <name evidence="5" type="ORF">BGW38_001199</name>
</gene>
<dbReference type="Pfam" id="PF10269">
    <property type="entry name" value="Tmemb_185A"/>
    <property type="match status" value="1"/>
</dbReference>
<dbReference type="GO" id="GO:0051787">
    <property type="term" value="F:misfolded protein binding"/>
    <property type="evidence" value="ECO:0007669"/>
    <property type="project" value="TreeGrafter"/>
</dbReference>
<feature type="compositionally biased region" description="Basic and acidic residues" evidence="2">
    <location>
        <begin position="175"/>
        <end position="184"/>
    </location>
</feature>
<feature type="transmembrane region" description="Helical" evidence="3">
    <location>
        <begin position="233"/>
        <end position="255"/>
    </location>
</feature>
<dbReference type="Pfam" id="PF00226">
    <property type="entry name" value="DnaJ"/>
    <property type="match status" value="1"/>
</dbReference>
<dbReference type="Proteomes" id="UP000780801">
    <property type="component" value="Unassembled WGS sequence"/>
</dbReference>
<feature type="transmembrane region" description="Helical" evidence="3">
    <location>
        <begin position="95"/>
        <end position="119"/>
    </location>
</feature>
<feature type="region of interest" description="Disordered" evidence="2">
    <location>
        <begin position="357"/>
        <end position="380"/>
    </location>
</feature>
<proteinExistence type="predicted"/>
<feature type="compositionally biased region" description="Acidic residues" evidence="2">
    <location>
        <begin position="165"/>
        <end position="174"/>
    </location>
</feature>
<keyword evidence="6" id="KW-1185">Reference proteome</keyword>
<evidence type="ECO:0000256" key="2">
    <source>
        <dbReference type="SAM" id="MobiDB-lite"/>
    </source>
</evidence>
<evidence type="ECO:0000313" key="6">
    <source>
        <dbReference type="Proteomes" id="UP000780801"/>
    </source>
</evidence>
<evidence type="ECO:0000256" key="1">
    <source>
        <dbReference type="ARBA" id="ARBA00023186"/>
    </source>
</evidence>
<dbReference type="SUPFAM" id="SSF46565">
    <property type="entry name" value="Chaperone J-domain"/>
    <property type="match status" value="1"/>
</dbReference>
<dbReference type="InterPro" id="IPR001623">
    <property type="entry name" value="DnaJ_domain"/>
</dbReference>
<evidence type="ECO:0000313" key="5">
    <source>
        <dbReference type="EMBL" id="KAF9581689.1"/>
    </source>
</evidence>
<dbReference type="AlphaFoldDB" id="A0A9P6FUJ2"/>
<dbReference type="EMBL" id="JAABOA010001368">
    <property type="protein sequence ID" value="KAF9581689.1"/>
    <property type="molecule type" value="Genomic_DNA"/>
</dbReference>
<dbReference type="GO" id="GO:0051087">
    <property type="term" value="F:protein-folding chaperone binding"/>
    <property type="evidence" value="ECO:0007669"/>
    <property type="project" value="TreeGrafter"/>
</dbReference>
<dbReference type="OrthoDB" id="10250354at2759"/>
<dbReference type="SMART" id="SM00271">
    <property type="entry name" value="DnaJ"/>
    <property type="match status" value="1"/>
</dbReference>
<feature type="region of interest" description="Disordered" evidence="2">
    <location>
        <begin position="165"/>
        <end position="184"/>
    </location>
</feature>
<feature type="transmembrane region" description="Helical" evidence="3">
    <location>
        <begin position="191"/>
        <end position="213"/>
    </location>
</feature>
<feature type="transmembrane region" description="Helical" evidence="3">
    <location>
        <begin position="267"/>
        <end position="289"/>
    </location>
</feature>
<dbReference type="PROSITE" id="PS50076">
    <property type="entry name" value="DNAJ_2"/>
    <property type="match status" value="1"/>
</dbReference>
<reference evidence="5" key="1">
    <citation type="journal article" date="2020" name="Fungal Divers.">
        <title>Resolving the Mortierellaceae phylogeny through synthesis of multi-gene phylogenetics and phylogenomics.</title>
        <authorList>
            <person name="Vandepol N."/>
            <person name="Liber J."/>
            <person name="Desiro A."/>
            <person name="Na H."/>
            <person name="Kennedy M."/>
            <person name="Barry K."/>
            <person name="Grigoriev I.V."/>
            <person name="Miller A.N."/>
            <person name="O'Donnell K."/>
            <person name="Stajich J.E."/>
            <person name="Bonito G."/>
        </authorList>
    </citation>
    <scope>NUCLEOTIDE SEQUENCE</scope>
    <source>
        <strain evidence="5">KOD1015</strain>
    </source>
</reference>
<dbReference type="PANTHER" id="PTHR44360">
    <property type="entry name" value="DNAJ HOMOLOG SUBFAMILY B MEMBER 9"/>
    <property type="match status" value="1"/>
</dbReference>
<feature type="compositionally biased region" description="Polar residues" evidence="2">
    <location>
        <begin position="370"/>
        <end position="380"/>
    </location>
</feature>
<feature type="compositionally biased region" description="Low complexity" evidence="2">
    <location>
        <begin position="360"/>
        <end position="369"/>
    </location>
</feature>
<dbReference type="InterPro" id="IPR051948">
    <property type="entry name" value="Hsp70_co-chaperone_J-domain"/>
</dbReference>
<keyword evidence="3" id="KW-0472">Membrane</keyword>
<dbReference type="PROSITE" id="PS00636">
    <property type="entry name" value="DNAJ_1"/>
    <property type="match status" value="1"/>
</dbReference>
<dbReference type="InterPro" id="IPR036869">
    <property type="entry name" value="J_dom_sf"/>
</dbReference>
<dbReference type="GO" id="GO:0036503">
    <property type="term" value="P:ERAD pathway"/>
    <property type="evidence" value="ECO:0007669"/>
    <property type="project" value="TreeGrafter"/>
</dbReference>
<keyword evidence="1" id="KW-0143">Chaperone</keyword>
<keyword evidence="3" id="KW-1133">Transmembrane helix</keyword>
<name>A0A9P6FUJ2_9FUNG</name>
<organism evidence="5 6">
    <name type="scientific">Lunasporangiospora selenospora</name>
    <dbReference type="NCBI Taxonomy" id="979761"/>
    <lineage>
        <taxon>Eukaryota</taxon>
        <taxon>Fungi</taxon>
        <taxon>Fungi incertae sedis</taxon>
        <taxon>Mucoromycota</taxon>
        <taxon>Mortierellomycotina</taxon>
        <taxon>Mortierellomycetes</taxon>
        <taxon>Mortierellales</taxon>
        <taxon>Mortierellaceae</taxon>
        <taxon>Lunasporangiospora</taxon>
    </lineage>
</organism>